<evidence type="ECO:0000313" key="2">
    <source>
        <dbReference type="Proteomes" id="UP000821865"/>
    </source>
</evidence>
<organism evidence="1 2">
    <name type="scientific">Dermacentor silvarum</name>
    <name type="common">Tick</name>
    <dbReference type="NCBI Taxonomy" id="543639"/>
    <lineage>
        <taxon>Eukaryota</taxon>
        <taxon>Metazoa</taxon>
        <taxon>Ecdysozoa</taxon>
        <taxon>Arthropoda</taxon>
        <taxon>Chelicerata</taxon>
        <taxon>Arachnida</taxon>
        <taxon>Acari</taxon>
        <taxon>Parasitiformes</taxon>
        <taxon>Ixodida</taxon>
        <taxon>Ixodoidea</taxon>
        <taxon>Ixodidae</taxon>
        <taxon>Rhipicephalinae</taxon>
        <taxon>Dermacentor</taxon>
    </lineage>
</organism>
<protein>
    <submittedName>
        <fullName evidence="1">Uncharacterized protein</fullName>
    </submittedName>
</protein>
<keyword evidence="2" id="KW-1185">Reference proteome</keyword>
<name>A0ACB8DLJ6_DERSI</name>
<dbReference type="Proteomes" id="UP000821865">
    <property type="component" value="Chromosome 11"/>
</dbReference>
<evidence type="ECO:0000313" key="1">
    <source>
        <dbReference type="EMBL" id="KAH7971431.1"/>
    </source>
</evidence>
<sequence length="1751" mass="195296">MFAEGYMAAARLPSEAAACLSSSTVQHYGNVGWRLRMPEAAPSTQRRCLIGRGIGSPVPLKHLTPSHETEVGKLLFMVMLGSFREVPRSVATQRDLKGAGQARSVPSLARRAPLPCQLPLSSSFLRSSLLVLRAERRRVSATRNPRTCAASALFALRLSCWLLAGDACVRFDEVIRPLIPREVIDMCHACTSVAAGEPQIWVGKEKAFTFDHVFDCPSEQETVYNSCVRQLIDGCFEGYNATVLAYGQTGSGKTYTMGTGYDLHVNPHEQGIIPRAVQHLFDGITARQQEARDQGNPPPDFKVNVQFMELYNEEIFDLLGPGKDTHDPGRKTVKIHEDSKGEIYTVGVTVKAVQNAEQVMKCLESGALSRTTASTQMNVQSSRSHAIFTLHIKQQRVVQLNVDDGDAEDQEADNALAKVNGEGSSISEFETLTAKFHFVDLAGSERLKRTGATGDRAKEGISINCGLLALGNVISALGDASRKVLHVPYRDSKLTRLLQDSLGGNSRTLMIACVSPCDRDFMETLNTLKYANRAKNIKNRVTMNQDKSSQTITALRLEIQELKLELMEYKQGKRVVGEDGTEQVNDMFYENTMLQTENNNFRTRIKALQETIERLTVKNTELLAEQAAGAWVGRGDSDTGDGVKNLIQGYLKEVEELRTKLMESEEVCAQQRKQLQRYQTRLSISANTTVAVSGIYDIGCNVEETSVEDVLAEAKRDVENLKRKTKHLSSKASKEEEDSEKKSDADEDTAEISGNNESSDSEAEELEEDESIGKDLANLTTEISFKQKLIEQLEQSQRRLQTMRMHYEDKLMQLQQKIRETEIERDRILSNMSSAGASKDTDEKVRKIKNDFERKLSHLQGELKKMQSAKREHAKLMKNQSEYERQVRKLKQEVADMKKNKVALVTKMKEESRRHQEAEKRRNRQIAQMLKESRQQENRIRSLEAQNRTKETVLKRRHEEMAALRRQARPMSQRVAGRVPQQNPAVRKALFSPKAAKQRWQTLEKNIDKLVLTKQSVYTLEKDMERSLLEREKLTRYLEKMVRKRDRACQAGRDIRDWDDQIENMRANLDYLNENIRECQANILQVEETKDDTECLELDTVLDGMVDTQSRYLVDKLLHMAINQSLQAAQSKSKVQELEARLEQVEASDAIHQNLLQHTMNQMQLETLAPPSWSEEPESAPSTRSSSPTDMSTSDAQSQCTTATFARSKARRKTATPQELLYYQSTPMDASLPSLSAVGEDTSSDMTSSVMTSSAMTSSVFGEIPDSMIMSHPDGGCLNLGVDGNLQRVLSAPGSLKEVGVDSMPPPRGVPGLRLTKPPARRLPLELSPMLRRKFNNSNCNQQLRKDAGIDATPPPSPPVNRKVRDNNVFSRLTSTSTNPLVKPDRGVINVFEGKPGYSRSSPLVCTHVAEGHSKAVLSLAVTDDVLFSASKDRTVKVWNLHTGQEIHCLRGHPDNVVAVRYCEYQRLTYSVSTAFIKVWDVRESPAKCIRTLFSSGQCSSGPVVAESASRSLQIPQGETRINAIELSPYGTLLFSAASNIVRIWDIRRFACVGKLAGGHQAAVMCMAVDEVDNDSSLVITGSKDHYIKVFEIPESGSGVLTPKVNLEPPHYDGIQSLAVYNDYLFSGSRDMCIKKWDLANRCHILSLNQAHKDWITALNFMHNGTAPPVLLSGCRGGMLKMWNTENCSLVGELKAHSSLISAIATNSSCVFTASNNSDIKIWRTPGYYLEAEVCTEDAEGNSTKFGPGTG</sequence>
<proteinExistence type="predicted"/>
<reference evidence="1" key="1">
    <citation type="submission" date="2020-05" db="EMBL/GenBank/DDBJ databases">
        <title>Large-scale comparative analyses of tick genomes elucidate their genetic diversity and vector capacities.</title>
        <authorList>
            <person name="Jia N."/>
            <person name="Wang J."/>
            <person name="Shi W."/>
            <person name="Du L."/>
            <person name="Sun Y."/>
            <person name="Zhan W."/>
            <person name="Jiang J."/>
            <person name="Wang Q."/>
            <person name="Zhang B."/>
            <person name="Ji P."/>
            <person name="Sakyi L.B."/>
            <person name="Cui X."/>
            <person name="Yuan T."/>
            <person name="Jiang B."/>
            <person name="Yang W."/>
            <person name="Lam T.T.-Y."/>
            <person name="Chang Q."/>
            <person name="Ding S."/>
            <person name="Wang X."/>
            <person name="Zhu J."/>
            <person name="Ruan X."/>
            <person name="Zhao L."/>
            <person name="Wei J."/>
            <person name="Que T."/>
            <person name="Du C."/>
            <person name="Cheng J."/>
            <person name="Dai P."/>
            <person name="Han X."/>
            <person name="Huang E."/>
            <person name="Gao Y."/>
            <person name="Liu J."/>
            <person name="Shao H."/>
            <person name="Ye R."/>
            <person name="Li L."/>
            <person name="Wei W."/>
            <person name="Wang X."/>
            <person name="Wang C."/>
            <person name="Yang T."/>
            <person name="Huo Q."/>
            <person name="Li W."/>
            <person name="Guo W."/>
            <person name="Chen H."/>
            <person name="Zhou L."/>
            <person name="Ni X."/>
            <person name="Tian J."/>
            <person name="Zhou Y."/>
            <person name="Sheng Y."/>
            <person name="Liu T."/>
            <person name="Pan Y."/>
            <person name="Xia L."/>
            <person name="Li J."/>
            <person name="Zhao F."/>
            <person name="Cao W."/>
        </authorList>
    </citation>
    <scope>NUCLEOTIDE SEQUENCE</scope>
    <source>
        <strain evidence="1">Dsil-2018</strain>
    </source>
</reference>
<dbReference type="EMBL" id="CM023480">
    <property type="protein sequence ID" value="KAH7971431.1"/>
    <property type="molecule type" value="Genomic_DNA"/>
</dbReference>
<gene>
    <name evidence="1" type="ORF">HPB49_023884</name>
</gene>
<comment type="caution">
    <text evidence="1">The sequence shown here is derived from an EMBL/GenBank/DDBJ whole genome shotgun (WGS) entry which is preliminary data.</text>
</comment>
<accession>A0ACB8DLJ6</accession>